<organism evidence="1 2">
    <name type="scientific">Oceanibaculum indicum P24</name>
    <dbReference type="NCBI Taxonomy" id="1207063"/>
    <lineage>
        <taxon>Bacteria</taxon>
        <taxon>Pseudomonadati</taxon>
        <taxon>Pseudomonadota</taxon>
        <taxon>Alphaproteobacteria</taxon>
        <taxon>Rhodospirillales</taxon>
        <taxon>Oceanibaculaceae</taxon>
        <taxon>Oceanibaculum</taxon>
    </lineage>
</organism>
<dbReference type="AlphaFoldDB" id="K2J5U3"/>
<gene>
    <name evidence="1" type="ORF">P24_02786</name>
</gene>
<dbReference type="EMBL" id="AMRL01000002">
    <property type="protein sequence ID" value="EKE78451.1"/>
    <property type="molecule type" value="Genomic_DNA"/>
</dbReference>
<protein>
    <submittedName>
        <fullName evidence="1">Uncharacterized protein</fullName>
    </submittedName>
</protein>
<dbReference type="RefSeq" id="WP_008943174.1">
    <property type="nucleotide sequence ID" value="NZ_AMRL01000002.1"/>
</dbReference>
<keyword evidence="2" id="KW-1185">Reference proteome</keyword>
<dbReference type="Proteomes" id="UP000006746">
    <property type="component" value="Unassembled WGS sequence"/>
</dbReference>
<accession>K2J5U3</accession>
<reference evidence="1 2" key="1">
    <citation type="journal article" date="2012" name="J. Bacteriol.">
        <title>Genome Sequence of Oceanibaculum indicum Type Strain P24.</title>
        <authorList>
            <person name="Lai Q."/>
            <person name="Shao Z."/>
        </authorList>
    </citation>
    <scope>NUCLEOTIDE SEQUENCE [LARGE SCALE GENOMIC DNA]</scope>
    <source>
        <strain evidence="1 2">P24</strain>
    </source>
</reference>
<name>K2J5U3_9PROT</name>
<sequence length="99" mass="11669">MMLAPRPADYDAAQHRANCRAHAKHRAWQRYGLALSERELRDMEALIWQGKAKWVADGRKSLCQIYELRLRKRRLLAIFSIQLEIIVTFLPPKRGAWIK</sequence>
<evidence type="ECO:0000313" key="1">
    <source>
        <dbReference type="EMBL" id="EKE78451.1"/>
    </source>
</evidence>
<dbReference type="STRING" id="1207063.P24_02786"/>
<evidence type="ECO:0000313" key="2">
    <source>
        <dbReference type="Proteomes" id="UP000006746"/>
    </source>
</evidence>
<comment type="caution">
    <text evidence="1">The sequence shown here is derived from an EMBL/GenBank/DDBJ whole genome shotgun (WGS) entry which is preliminary data.</text>
</comment>
<proteinExistence type="predicted"/>